<dbReference type="Pfam" id="PF13639">
    <property type="entry name" value="zf-RING_2"/>
    <property type="match status" value="1"/>
</dbReference>
<sequence>MSHGNGTNNSVTNQRYRQPGDSRQVYGSALYAPISYERNDLPLIPHSLSFGARPNAIGAINRWLANQDRARAEPSSSIRRPAGAGTATLHSPVRIIVLGNVMAPDVYPGLIPEFSPWVTAPAPQDHMLFPAQARPAQDESRLTPEEQEESLKKLKREIYNPTAKKMMQRLSLYYREKNAKNSSNEKEKDTDEDGKNCAICLEDFEPRQIVMLTPCNHMFHEECIVPWVKSHGQCPVCRFAICDTIKNRAPVALNTNHVNVSNQSSGDEDIMSIIRAMRETYF</sequence>
<dbReference type="Proteomes" id="UP001237642">
    <property type="component" value="Unassembled WGS sequence"/>
</dbReference>
<keyword evidence="1" id="KW-0479">Metal-binding</keyword>
<dbReference type="InterPro" id="IPR013083">
    <property type="entry name" value="Znf_RING/FYVE/PHD"/>
</dbReference>
<gene>
    <name evidence="4" type="ORF">POM88_012420</name>
</gene>
<evidence type="ECO:0000313" key="5">
    <source>
        <dbReference type="Proteomes" id="UP001237642"/>
    </source>
</evidence>
<dbReference type="GO" id="GO:0006511">
    <property type="term" value="P:ubiquitin-dependent protein catabolic process"/>
    <property type="evidence" value="ECO:0007669"/>
    <property type="project" value="TreeGrafter"/>
</dbReference>
<keyword evidence="5" id="KW-1185">Reference proteome</keyword>
<dbReference type="GO" id="GO:0008270">
    <property type="term" value="F:zinc ion binding"/>
    <property type="evidence" value="ECO:0007669"/>
    <property type="project" value="UniProtKB-KW"/>
</dbReference>
<name>A0AAD8N1Q7_9APIA</name>
<dbReference type="GO" id="GO:0061630">
    <property type="term" value="F:ubiquitin protein ligase activity"/>
    <property type="evidence" value="ECO:0007669"/>
    <property type="project" value="TreeGrafter"/>
</dbReference>
<reference evidence="4" key="2">
    <citation type="submission" date="2023-05" db="EMBL/GenBank/DDBJ databases">
        <authorList>
            <person name="Schelkunov M.I."/>
        </authorList>
    </citation>
    <scope>NUCLEOTIDE SEQUENCE</scope>
    <source>
        <strain evidence="4">Hsosn_3</strain>
        <tissue evidence="4">Leaf</tissue>
    </source>
</reference>
<keyword evidence="1" id="KW-0862">Zinc</keyword>
<dbReference type="InterPro" id="IPR051826">
    <property type="entry name" value="E3_ubiquitin-ligase_domain"/>
</dbReference>
<dbReference type="Gene3D" id="3.30.40.10">
    <property type="entry name" value="Zinc/RING finger domain, C3HC4 (zinc finger)"/>
    <property type="match status" value="1"/>
</dbReference>
<organism evidence="4 5">
    <name type="scientific">Heracleum sosnowskyi</name>
    <dbReference type="NCBI Taxonomy" id="360622"/>
    <lineage>
        <taxon>Eukaryota</taxon>
        <taxon>Viridiplantae</taxon>
        <taxon>Streptophyta</taxon>
        <taxon>Embryophyta</taxon>
        <taxon>Tracheophyta</taxon>
        <taxon>Spermatophyta</taxon>
        <taxon>Magnoliopsida</taxon>
        <taxon>eudicotyledons</taxon>
        <taxon>Gunneridae</taxon>
        <taxon>Pentapetalae</taxon>
        <taxon>asterids</taxon>
        <taxon>campanulids</taxon>
        <taxon>Apiales</taxon>
        <taxon>Apiaceae</taxon>
        <taxon>Apioideae</taxon>
        <taxon>apioid superclade</taxon>
        <taxon>Tordylieae</taxon>
        <taxon>Tordyliinae</taxon>
        <taxon>Heracleum</taxon>
    </lineage>
</organism>
<dbReference type="InterPro" id="IPR001841">
    <property type="entry name" value="Znf_RING"/>
</dbReference>
<accession>A0AAD8N1Q7</accession>
<dbReference type="EMBL" id="JAUIZM010000003">
    <property type="protein sequence ID" value="KAK1393364.1"/>
    <property type="molecule type" value="Genomic_DNA"/>
</dbReference>
<dbReference type="FunFam" id="3.30.40.10:FF:000468">
    <property type="entry name" value="RING/U-box superfamily protein"/>
    <property type="match status" value="1"/>
</dbReference>
<evidence type="ECO:0000259" key="3">
    <source>
        <dbReference type="PROSITE" id="PS50089"/>
    </source>
</evidence>
<dbReference type="PANTHER" id="PTHR22765:SF272">
    <property type="entry name" value="E3 UBIQUITIN-PROTEIN LIGASE PRAJA-2"/>
    <property type="match status" value="1"/>
</dbReference>
<evidence type="ECO:0000256" key="2">
    <source>
        <dbReference type="SAM" id="MobiDB-lite"/>
    </source>
</evidence>
<protein>
    <submittedName>
        <fullName evidence="4">E3 ubiquitin-protein ligase EL5</fullName>
    </submittedName>
</protein>
<feature type="region of interest" description="Disordered" evidence="2">
    <location>
        <begin position="1"/>
        <end position="22"/>
    </location>
</feature>
<evidence type="ECO:0000256" key="1">
    <source>
        <dbReference type="PROSITE-ProRule" id="PRU00175"/>
    </source>
</evidence>
<evidence type="ECO:0000313" key="4">
    <source>
        <dbReference type="EMBL" id="KAK1393364.1"/>
    </source>
</evidence>
<comment type="caution">
    <text evidence="4">The sequence shown here is derived from an EMBL/GenBank/DDBJ whole genome shotgun (WGS) entry which is preliminary data.</text>
</comment>
<feature type="compositionally biased region" description="Polar residues" evidence="2">
    <location>
        <begin position="1"/>
        <end position="16"/>
    </location>
</feature>
<dbReference type="PANTHER" id="PTHR22765">
    <property type="entry name" value="RING FINGER AND PROTEASE ASSOCIATED DOMAIN-CONTAINING"/>
    <property type="match status" value="1"/>
</dbReference>
<dbReference type="SUPFAM" id="SSF57850">
    <property type="entry name" value="RING/U-box"/>
    <property type="match status" value="1"/>
</dbReference>
<dbReference type="SMART" id="SM00184">
    <property type="entry name" value="RING"/>
    <property type="match status" value="1"/>
</dbReference>
<dbReference type="AlphaFoldDB" id="A0AAD8N1Q7"/>
<proteinExistence type="predicted"/>
<feature type="domain" description="RING-type" evidence="3">
    <location>
        <begin position="197"/>
        <end position="238"/>
    </location>
</feature>
<dbReference type="PROSITE" id="PS50089">
    <property type="entry name" value="ZF_RING_2"/>
    <property type="match status" value="1"/>
</dbReference>
<reference evidence="4" key="1">
    <citation type="submission" date="2023-02" db="EMBL/GenBank/DDBJ databases">
        <title>Genome of toxic invasive species Heracleum sosnowskyi carries increased number of genes despite the absence of recent whole-genome duplications.</title>
        <authorList>
            <person name="Schelkunov M."/>
            <person name="Shtratnikova V."/>
            <person name="Makarenko M."/>
            <person name="Klepikova A."/>
            <person name="Omelchenko D."/>
            <person name="Novikova G."/>
            <person name="Obukhova E."/>
            <person name="Bogdanov V."/>
            <person name="Penin A."/>
            <person name="Logacheva M."/>
        </authorList>
    </citation>
    <scope>NUCLEOTIDE SEQUENCE</scope>
    <source>
        <strain evidence="4">Hsosn_3</strain>
        <tissue evidence="4">Leaf</tissue>
    </source>
</reference>
<keyword evidence="1" id="KW-0863">Zinc-finger</keyword>